<dbReference type="Gene3D" id="3.90.226.10">
    <property type="entry name" value="2-enoyl-CoA Hydratase, Chain A, domain 1"/>
    <property type="match status" value="1"/>
</dbReference>
<dbReference type="PANTHER" id="PTHR11941:SF133">
    <property type="entry name" value="1,2-EPOXYPHENYLACETYL-COA ISOMERASE"/>
    <property type="match status" value="1"/>
</dbReference>
<protein>
    <submittedName>
        <fullName evidence="1">Enoyl-CoA hydratase/isomerase</fullName>
    </submittedName>
</protein>
<dbReference type="RefSeq" id="WP_045446161.1">
    <property type="nucleotide sequence ID" value="NZ_BBIO01000008.1"/>
</dbReference>
<dbReference type="AlphaFoldDB" id="A0A081BBC8"/>
<dbReference type="Pfam" id="PF00378">
    <property type="entry name" value="ECH_1"/>
    <property type="match status" value="1"/>
</dbReference>
<dbReference type="InterPro" id="IPR001753">
    <property type="entry name" value="Enoyl-CoA_hydra/iso"/>
</dbReference>
<dbReference type="CDD" id="cd06558">
    <property type="entry name" value="crotonase-like"/>
    <property type="match status" value="1"/>
</dbReference>
<dbReference type="Proteomes" id="UP000028702">
    <property type="component" value="Unassembled WGS sequence"/>
</dbReference>
<dbReference type="eggNOG" id="COG1024">
    <property type="taxonomic scope" value="Bacteria"/>
</dbReference>
<comment type="caution">
    <text evidence="1">The sequence shown here is derived from an EMBL/GenBank/DDBJ whole genome shotgun (WGS) entry which is preliminary data.</text>
</comment>
<dbReference type="GO" id="GO:0016853">
    <property type="term" value="F:isomerase activity"/>
    <property type="evidence" value="ECO:0007669"/>
    <property type="project" value="UniProtKB-KW"/>
</dbReference>
<dbReference type="InterPro" id="IPR029045">
    <property type="entry name" value="ClpP/crotonase-like_dom_sf"/>
</dbReference>
<dbReference type="STRING" id="1333998.M2A_1845"/>
<reference evidence="1 2" key="1">
    <citation type="submission" date="2014-07" db="EMBL/GenBank/DDBJ databases">
        <title>Tepidicaulis marinum gen. nov., sp. nov., a novel marine bacterium denitrifying nitrate to nitrous oxide strictly under microaerobic conditions.</title>
        <authorList>
            <person name="Takeuchi M."/>
            <person name="Yamagishi T."/>
            <person name="Kamagata Y."/>
            <person name="Oshima K."/>
            <person name="Hattori M."/>
            <person name="Katayama T."/>
            <person name="Hanada S."/>
            <person name="Tamaki H."/>
            <person name="Marumo K."/>
            <person name="Maeda H."/>
            <person name="Nedachi M."/>
            <person name="Iwasaki W."/>
            <person name="Suwa Y."/>
            <person name="Sakata S."/>
        </authorList>
    </citation>
    <scope>NUCLEOTIDE SEQUENCE [LARGE SCALE GENOMIC DNA]</scope>
    <source>
        <strain evidence="1 2">MA2</strain>
    </source>
</reference>
<proteinExistence type="predicted"/>
<gene>
    <name evidence="1" type="ORF">M2A_1845</name>
</gene>
<keyword evidence="2" id="KW-1185">Reference proteome</keyword>
<sequence>MELKTVTYELKDEIATITLSRPHRRNAWTGRMHMEYRHVLEKADKDAAVRVIVVTGDPEGKAFCAGADTAALEGHSEKGKYDAGTTPDIAMPGFGVREEFDATFAYHFGLTKPVIAAINGAAAGIGLVLAAYADLRFAARGAKFTAAHGRFNFPAEFGLSWVLPRIVGLGHANDILLSSRVFTAEEAKEMGLLNRLCAPAELMDAVYDYARGLAAGVAPGSLRETKWQIYGDQHRPPAEAVRASEALLEAMITHPDYKEGIKAWMEKRPAAWKGGKG</sequence>
<dbReference type="EMBL" id="BBIO01000008">
    <property type="protein sequence ID" value="GAK45346.1"/>
    <property type="molecule type" value="Genomic_DNA"/>
</dbReference>
<evidence type="ECO:0000313" key="1">
    <source>
        <dbReference type="EMBL" id="GAK45346.1"/>
    </source>
</evidence>
<accession>A0A081BBC8</accession>
<keyword evidence="1" id="KW-0413">Isomerase</keyword>
<dbReference type="GO" id="GO:0006635">
    <property type="term" value="P:fatty acid beta-oxidation"/>
    <property type="evidence" value="ECO:0007669"/>
    <property type="project" value="TreeGrafter"/>
</dbReference>
<organism evidence="1 2">
    <name type="scientific">Tepidicaulis marinus</name>
    <dbReference type="NCBI Taxonomy" id="1333998"/>
    <lineage>
        <taxon>Bacteria</taxon>
        <taxon>Pseudomonadati</taxon>
        <taxon>Pseudomonadota</taxon>
        <taxon>Alphaproteobacteria</taxon>
        <taxon>Hyphomicrobiales</taxon>
        <taxon>Parvibaculaceae</taxon>
        <taxon>Tepidicaulis</taxon>
    </lineage>
</organism>
<dbReference type="SUPFAM" id="SSF52096">
    <property type="entry name" value="ClpP/crotonase"/>
    <property type="match status" value="1"/>
</dbReference>
<name>A0A081BBC8_9HYPH</name>
<evidence type="ECO:0000313" key="2">
    <source>
        <dbReference type="Proteomes" id="UP000028702"/>
    </source>
</evidence>
<dbReference type="PANTHER" id="PTHR11941">
    <property type="entry name" value="ENOYL-COA HYDRATASE-RELATED"/>
    <property type="match status" value="1"/>
</dbReference>